<reference evidence="1" key="2">
    <citation type="journal article" date="2021" name="Syst. Appl. Microbiol.">
        <title>Roseomonas hellenica sp. nov., isolated from roots of wild-growing Alkanna tinctoria.</title>
        <authorList>
            <person name="Rat A."/>
            <person name="Naranjo H.D."/>
            <person name="Lebbe L."/>
            <person name="Cnockaert M."/>
            <person name="Krigas N."/>
            <person name="Grigoriadou K."/>
            <person name="Maloupa E."/>
            <person name="Willems A."/>
        </authorList>
    </citation>
    <scope>NUCLEOTIDE SEQUENCE</scope>
    <source>
        <strain evidence="1">LMG 31228</strain>
    </source>
</reference>
<protein>
    <submittedName>
        <fullName evidence="1">DUF2459 domain-containing protein</fullName>
    </submittedName>
</protein>
<dbReference type="Proteomes" id="UP001138709">
    <property type="component" value="Unassembled WGS sequence"/>
</dbReference>
<dbReference type="InterPro" id="IPR011727">
    <property type="entry name" value="CHP02117"/>
</dbReference>
<dbReference type="Pfam" id="PF09601">
    <property type="entry name" value="DUF2459"/>
    <property type="match status" value="1"/>
</dbReference>
<gene>
    <name evidence="1" type="ORF">GXW74_23065</name>
</gene>
<dbReference type="EMBL" id="JAAEDL010000031">
    <property type="protein sequence ID" value="MBR0683386.1"/>
    <property type="molecule type" value="Genomic_DNA"/>
</dbReference>
<dbReference type="RefSeq" id="WP_211848957.1">
    <property type="nucleotide sequence ID" value="NZ_JAAEDL010000031.1"/>
</dbReference>
<comment type="caution">
    <text evidence="1">The sequence shown here is derived from an EMBL/GenBank/DDBJ whole genome shotgun (WGS) entry which is preliminary data.</text>
</comment>
<evidence type="ECO:0000313" key="2">
    <source>
        <dbReference type="Proteomes" id="UP001138709"/>
    </source>
</evidence>
<accession>A0A9X9XI50</accession>
<keyword evidence="2" id="KW-1185">Reference proteome</keyword>
<reference evidence="1" key="1">
    <citation type="submission" date="2020-01" db="EMBL/GenBank/DDBJ databases">
        <authorList>
            <person name="Rat A."/>
        </authorList>
    </citation>
    <scope>NUCLEOTIDE SEQUENCE</scope>
    <source>
        <strain evidence="1">LMG 31228</strain>
    </source>
</reference>
<dbReference type="AlphaFoldDB" id="A0A9X9XI50"/>
<name>A0A9X9XI50_9PROT</name>
<proteinExistence type="predicted"/>
<evidence type="ECO:0000313" key="1">
    <source>
        <dbReference type="EMBL" id="MBR0683386.1"/>
    </source>
</evidence>
<sequence>MPLRRALPALLVGACAARLTPSAGPPLQPGPALIVIAESWHTEICLPAHALASTALAPVRAGAPSAAAFSFGFALESWMRADRPGLTEAFEALTGGVAVVSIRALHDAVPPGAEEAIALRLPAGGIGAIAAFVAGQMRVPVPPSLPPGAGLRLVPSVIAYSLHFTCNTWVTRALAEAGLPVPFAGIVLRGQAMAAVRAEAVRQAGAPGRAEPGAPERQP</sequence>
<organism evidence="1 2">
    <name type="scientific">Neoroseomonas eburnea</name>
    <dbReference type="NCBI Taxonomy" id="1346889"/>
    <lineage>
        <taxon>Bacteria</taxon>
        <taxon>Pseudomonadati</taxon>
        <taxon>Pseudomonadota</taxon>
        <taxon>Alphaproteobacteria</taxon>
        <taxon>Acetobacterales</taxon>
        <taxon>Acetobacteraceae</taxon>
        <taxon>Neoroseomonas</taxon>
    </lineage>
</organism>